<evidence type="ECO:0000256" key="6">
    <source>
        <dbReference type="ARBA" id="ARBA00022857"/>
    </source>
</evidence>
<organism evidence="13 14">
    <name type="scientific">Sphingosinicella xenopeptidilytica</name>
    <dbReference type="NCBI Taxonomy" id="364098"/>
    <lineage>
        <taxon>Bacteria</taxon>
        <taxon>Pseudomonadati</taxon>
        <taxon>Pseudomonadota</taxon>
        <taxon>Alphaproteobacteria</taxon>
        <taxon>Sphingomonadales</taxon>
        <taxon>Sphingosinicellaceae</taxon>
        <taxon>Sphingosinicella</taxon>
    </lineage>
</organism>
<dbReference type="InterPro" id="IPR051402">
    <property type="entry name" value="KPR-Related"/>
</dbReference>
<reference evidence="14" key="1">
    <citation type="journal article" date="2019" name="Int. J. Syst. Evol. Microbiol.">
        <title>The Global Catalogue of Microorganisms (GCM) 10K type strain sequencing project: providing services to taxonomists for standard genome sequencing and annotation.</title>
        <authorList>
            <consortium name="The Broad Institute Genomics Platform"/>
            <consortium name="The Broad Institute Genome Sequencing Center for Infectious Disease"/>
            <person name="Wu L."/>
            <person name="Ma J."/>
        </authorList>
    </citation>
    <scope>NUCLEOTIDE SEQUENCE [LARGE SCALE GENOMIC DNA]</scope>
    <source>
        <strain evidence="14">CCUG 52537</strain>
    </source>
</reference>
<feature type="domain" description="Ketopantoate reductase C-terminal" evidence="12">
    <location>
        <begin position="179"/>
        <end position="300"/>
    </location>
</feature>
<evidence type="ECO:0000259" key="12">
    <source>
        <dbReference type="Pfam" id="PF08546"/>
    </source>
</evidence>
<protein>
    <recommendedName>
        <fullName evidence="4 10">2-dehydropantoate 2-reductase</fullName>
        <ecNumber evidence="3 10">1.1.1.169</ecNumber>
    </recommendedName>
    <alternativeName>
        <fullName evidence="8 10">Ketopantoate reductase</fullName>
    </alternativeName>
</protein>
<evidence type="ECO:0000313" key="14">
    <source>
        <dbReference type="Proteomes" id="UP001597124"/>
    </source>
</evidence>
<evidence type="ECO:0000256" key="10">
    <source>
        <dbReference type="RuleBase" id="RU362068"/>
    </source>
</evidence>
<dbReference type="SUPFAM" id="SSF48179">
    <property type="entry name" value="6-phosphogluconate dehydrogenase C-terminal domain-like"/>
    <property type="match status" value="1"/>
</dbReference>
<dbReference type="NCBIfam" id="TIGR00745">
    <property type="entry name" value="apbA_panE"/>
    <property type="match status" value="1"/>
</dbReference>
<dbReference type="Pfam" id="PF02558">
    <property type="entry name" value="ApbA"/>
    <property type="match status" value="1"/>
</dbReference>
<evidence type="ECO:0000256" key="5">
    <source>
        <dbReference type="ARBA" id="ARBA00022655"/>
    </source>
</evidence>
<evidence type="ECO:0000313" key="13">
    <source>
        <dbReference type="EMBL" id="MFD0849388.1"/>
    </source>
</evidence>
<keyword evidence="6 10" id="KW-0521">NADP</keyword>
<keyword evidence="14" id="KW-1185">Reference proteome</keyword>
<evidence type="ECO:0000256" key="3">
    <source>
        <dbReference type="ARBA" id="ARBA00013014"/>
    </source>
</evidence>
<sequence>MKRYIVYGAGAIGGAIGGRLLQAGADVTFIARGANLRALKEGGMRLRTPSSDDRLKVDVVGSPDEAHIGAQDIVVLAVKTQDTAAALQELVVAVPDTIILCAQNGVENERLALRQFSKVYGGFVFIASAHMKPGHVDIYTGSSPGILDIGRVPGGADSTADQIARDLQAAGFDAVARPDIMAWKRAKLLMNLNNGLQAVSGSTIAELVDLARLAGEEGKTCLDAALLSYVPSDQVIARLGSVLNFSTIDGQPFPGGSSWQSMARGTSSEVAYLNGEVVLIGRELGIPTPINLFLHETVQRMVRDGSKPGTLGLDELYAALTGLTSQQRPAAVSQG</sequence>
<dbReference type="EMBL" id="JBHTIK010000008">
    <property type="protein sequence ID" value="MFD0849388.1"/>
    <property type="molecule type" value="Genomic_DNA"/>
</dbReference>
<dbReference type="InterPro" id="IPR013752">
    <property type="entry name" value="KPA_reductase"/>
</dbReference>
<evidence type="ECO:0000256" key="1">
    <source>
        <dbReference type="ARBA" id="ARBA00004994"/>
    </source>
</evidence>
<accession>A0ABW3C4I3</accession>
<comment type="similarity">
    <text evidence="2 10">Belongs to the ketopantoate reductase family.</text>
</comment>
<gene>
    <name evidence="13" type="ORF">ACFQ00_13710</name>
</gene>
<dbReference type="SUPFAM" id="SSF51735">
    <property type="entry name" value="NAD(P)-binding Rossmann-fold domains"/>
    <property type="match status" value="1"/>
</dbReference>
<dbReference type="InterPro" id="IPR013332">
    <property type="entry name" value="KPR_N"/>
</dbReference>
<comment type="caution">
    <text evidence="13">The sequence shown here is derived from an EMBL/GenBank/DDBJ whole genome shotgun (WGS) entry which is preliminary data.</text>
</comment>
<evidence type="ECO:0000259" key="11">
    <source>
        <dbReference type="Pfam" id="PF02558"/>
    </source>
</evidence>
<dbReference type="Pfam" id="PF08546">
    <property type="entry name" value="ApbA_C"/>
    <property type="match status" value="1"/>
</dbReference>
<dbReference type="EC" id="1.1.1.169" evidence="3 10"/>
<dbReference type="InterPro" id="IPR036291">
    <property type="entry name" value="NAD(P)-bd_dom_sf"/>
</dbReference>
<evidence type="ECO:0000256" key="4">
    <source>
        <dbReference type="ARBA" id="ARBA00019465"/>
    </source>
</evidence>
<dbReference type="RefSeq" id="WP_381491859.1">
    <property type="nucleotide sequence ID" value="NZ_JBHTIK010000008.1"/>
</dbReference>
<dbReference type="Proteomes" id="UP001597124">
    <property type="component" value="Unassembled WGS sequence"/>
</dbReference>
<dbReference type="InterPro" id="IPR003710">
    <property type="entry name" value="ApbA"/>
</dbReference>
<evidence type="ECO:0000256" key="7">
    <source>
        <dbReference type="ARBA" id="ARBA00023002"/>
    </source>
</evidence>
<dbReference type="InterPro" id="IPR008927">
    <property type="entry name" value="6-PGluconate_DH-like_C_sf"/>
</dbReference>
<dbReference type="Gene3D" id="1.10.1040.10">
    <property type="entry name" value="N-(1-d-carboxylethyl)-l-norvaline Dehydrogenase, domain 2"/>
    <property type="match status" value="1"/>
</dbReference>
<dbReference type="InterPro" id="IPR013328">
    <property type="entry name" value="6PGD_dom2"/>
</dbReference>
<evidence type="ECO:0000256" key="8">
    <source>
        <dbReference type="ARBA" id="ARBA00032024"/>
    </source>
</evidence>
<dbReference type="PANTHER" id="PTHR21708:SF26">
    <property type="entry name" value="2-DEHYDROPANTOATE 2-REDUCTASE"/>
    <property type="match status" value="1"/>
</dbReference>
<proteinExistence type="inferred from homology"/>
<dbReference type="PANTHER" id="PTHR21708">
    <property type="entry name" value="PROBABLE 2-DEHYDROPANTOATE 2-REDUCTASE"/>
    <property type="match status" value="1"/>
</dbReference>
<keyword evidence="7 10" id="KW-0560">Oxidoreductase</keyword>
<name>A0ABW3C4I3_SPHXN</name>
<comment type="function">
    <text evidence="10">Catalyzes the NADPH-dependent reduction of ketopantoate into pantoic acid.</text>
</comment>
<feature type="domain" description="Ketopantoate reductase N-terminal" evidence="11">
    <location>
        <begin position="5"/>
        <end position="152"/>
    </location>
</feature>
<evidence type="ECO:0000256" key="2">
    <source>
        <dbReference type="ARBA" id="ARBA00007870"/>
    </source>
</evidence>
<comment type="pathway">
    <text evidence="1 10">Cofactor biosynthesis; (R)-pantothenate biosynthesis; (R)-pantoate from 3-methyl-2-oxobutanoate: step 2/2.</text>
</comment>
<comment type="catalytic activity">
    <reaction evidence="9 10">
        <text>(R)-pantoate + NADP(+) = 2-dehydropantoate + NADPH + H(+)</text>
        <dbReference type="Rhea" id="RHEA:16233"/>
        <dbReference type="ChEBI" id="CHEBI:11561"/>
        <dbReference type="ChEBI" id="CHEBI:15378"/>
        <dbReference type="ChEBI" id="CHEBI:15980"/>
        <dbReference type="ChEBI" id="CHEBI:57783"/>
        <dbReference type="ChEBI" id="CHEBI:58349"/>
        <dbReference type="EC" id="1.1.1.169"/>
    </reaction>
</comment>
<evidence type="ECO:0000256" key="9">
    <source>
        <dbReference type="ARBA" id="ARBA00048793"/>
    </source>
</evidence>
<keyword evidence="5 10" id="KW-0566">Pantothenate biosynthesis</keyword>
<dbReference type="Gene3D" id="3.40.50.720">
    <property type="entry name" value="NAD(P)-binding Rossmann-like Domain"/>
    <property type="match status" value="1"/>
</dbReference>